<dbReference type="RefSeq" id="WP_102843069.1">
    <property type="nucleotide sequence ID" value="NZ_PDZR01000005.1"/>
</dbReference>
<dbReference type="SUPFAM" id="SSF82693">
    <property type="entry name" value="Multidrug efflux transporter AcrB pore domain, PN1, PN2, PC1 and PC2 subdomains"/>
    <property type="match status" value="3"/>
</dbReference>
<dbReference type="Gene3D" id="3.30.70.1440">
    <property type="entry name" value="Multidrug efflux transporter AcrB pore domain"/>
    <property type="match status" value="1"/>
</dbReference>
<feature type="transmembrane region" description="Helical" evidence="2">
    <location>
        <begin position="883"/>
        <end position="906"/>
    </location>
</feature>
<dbReference type="PANTHER" id="PTHR32063:SF18">
    <property type="entry name" value="CATION EFFLUX SYSTEM PROTEIN"/>
    <property type="match status" value="1"/>
</dbReference>
<feature type="transmembrane region" description="Helical" evidence="2">
    <location>
        <begin position="465"/>
        <end position="487"/>
    </location>
</feature>
<dbReference type="InterPro" id="IPR027463">
    <property type="entry name" value="AcrB_DN_DC_subdom"/>
</dbReference>
<feature type="transmembrane region" description="Helical" evidence="2">
    <location>
        <begin position="988"/>
        <end position="1010"/>
    </location>
</feature>
<organism evidence="3 4">
    <name type="scientific">Methylocella silvestris</name>
    <dbReference type="NCBI Taxonomy" id="199596"/>
    <lineage>
        <taxon>Bacteria</taxon>
        <taxon>Pseudomonadati</taxon>
        <taxon>Pseudomonadota</taxon>
        <taxon>Alphaproteobacteria</taxon>
        <taxon>Hyphomicrobiales</taxon>
        <taxon>Beijerinckiaceae</taxon>
        <taxon>Methylocella</taxon>
    </lineage>
</organism>
<evidence type="ECO:0000256" key="1">
    <source>
        <dbReference type="SAM" id="MobiDB-lite"/>
    </source>
</evidence>
<dbReference type="Gene3D" id="1.20.1640.10">
    <property type="entry name" value="Multidrug efflux transporter AcrB transmembrane domain"/>
    <property type="match status" value="2"/>
</dbReference>
<dbReference type="AlphaFoldDB" id="A0A2J7TJ20"/>
<feature type="transmembrane region" description="Helical" evidence="2">
    <location>
        <begin position="15"/>
        <end position="35"/>
    </location>
</feature>
<gene>
    <name evidence="3" type="ORF">CR492_07290</name>
</gene>
<dbReference type="Gene3D" id="3.30.70.1320">
    <property type="entry name" value="Multidrug efflux transporter AcrB pore domain like"/>
    <property type="match status" value="1"/>
</dbReference>
<feature type="transmembrane region" description="Helical" evidence="2">
    <location>
        <begin position="393"/>
        <end position="414"/>
    </location>
</feature>
<evidence type="ECO:0000313" key="4">
    <source>
        <dbReference type="Proteomes" id="UP000236286"/>
    </source>
</evidence>
<feature type="transmembrane region" description="Helical" evidence="2">
    <location>
        <begin position="961"/>
        <end position="982"/>
    </location>
</feature>
<feature type="transmembrane region" description="Helical" evidence="2">
    <location>
        <begin position="858"/>
        <end position="877"/>
    </location>
</feature>
<dbReference type="PRINTS" id="PR00702">
    <property type="entry name" value="ACRIFLAVINRP"/>
</dbReference>
<feature type="transmembrane region" description="Helical" evidence="2">
    <location>
        <begin position="362"/>
        <end position="381"/>
    </location>
</feature>
<evidence type="ECO:0000313" key="3">
    <source>
        <dbReference type="EMBL" id="PNG26774.1"/>
    </source>
</evidence>
<dbReference type="SUPFAM" id="SSF82714">
    <property type="entry name" value="Multidrug efflux transporter AcrB TolC docking domain, DN and DC subdomains"/>
    <property type="match status" value="2"/>
</dbReference>
<dbReference type="Pfam" id="PF00873">
    <property type="entry name" value="ACR_tran"/>
    <property type="match status" value="1"/>
</dbReference>
<reference evidence="3 4" key="1">
    <citation type="submission" date="2017-10" db="EMBL/GenBank/DDBJ databases">
        <title>Genome announcement of Methylocella silvestris TVC from permafrost.</title>
        <authorList>
            <person name="Wang J."/>
            <person name="Geng K."/>
            <person name="Ul-Haque F."/>
            <person name="Crombie A.T."/>
            <person name="Street L.E."/>
            <person name="Wookey P.A."/>
            <person name="Murrell J.C."/>
            <person name="Pratscher J."/>
        </authorList>
    </citation>
    <scope>NUCLEOTIDE SEQUENCE [LARGE SCALE GENOMIC DNA]</scope>
    <source>
        <strain evidence="3 4">TVC</strain>
    </source>
</reference>
<feature type="compositionally biased region" description="Basic and acidic residues" evidence="1">
    <location>
        <begin position="1027"/>
        <end position="1039"/>
    </location>
</feature>
<dbReference type="Gene3D" id="3.30.2090.10">
    <property type="entry name" value="Multidrug efflux transporter AcrB TolC docking domain, DN and DC subdomains"/>
    <property type="match status" value="2"/>
</dbReference>
<dbReference type="GO" id="GO:0005886">
    <property type="term" value="C:plasma membrane"/>
    <property type="evidence" value="ECO:0007669"/>
    <property type="project" value="TreeGrafter"/>
</dbReference>
<feature type="transmembrane region" description="Helical" evidence="2">
    <location>
        <begin position="434"/>
        <end position="453"/>
    </location>
</feature>
<dbReference type="Proteomes" id="UP000236286">
    <property type="component" value="Unassembled WGS sequence"/>
</dbReference>
<keyword evidence="2" id="KW-0472">Membrane</keyword>
<keyword evidence="2" id="KW-1133">Transmembrane helix</keyword>
<dbReference type="Gene3D" id="3.30.70.1430">
    <property type="entry name" value="Multidrug efflux transporter AcrB pore domain"/>
    <property type="match status" value="2"/>
</dbReference>
<accession>A0A2J7TJ20</accession>
<feature type="transmembrane region" description="Helical" evidence="2">
    <location>
        <begin position="337"/>
        <end position="356"/>
    </location>
</feature>
<comment type="caution">
    <text evidence="3">The sequence shown here is derived from an EMBL/GenBank/DDBJ whole genome shotgun (WGS) entry which is preliminary data.</text>
</comment>
<keyword evidence="2" id="KW-0812">Transmembrane</keyword>
<dbReference type="PANTHER" id="PTHR32063">
    <property type="match status" value="1"/>
</dbReference>
<dbReference type="EMBL" id="PDZR01000005">
    <property type="protein sequence ID" value="PNG26774.1"/>
    <property type="molecule type" value="Genomic_DNA"/>
</dbReference>
<dbReference type="SUPFAM" id="SSF82866">
    <property type="entry name" value="Multidrug efflux transporter AcrB transmembrane domain"/>
    <property type="match status" value="2"/>
</dbReference>
<dbReference type="OrthoDB" id="9798415at2"/>
<name>A0A2J7TJ20_METSI</name>
<dbReference type="InterPro" id="IPR001036">
    <property type="entry name" value="Acrflvin-R"/>
</dbReference>
<protein>
    <submittedName>
        <fullName evidence="3">Acriflavin resistance protein</fullName>
    </submittedName>
</protein>
<dbReference type="GO" id="GO:0042910">
    <property type="term" value="F:xenobiotic transmembrane transporter activity"/>
    <property type="evidence" value="ECO:0007669"/>
    <property type="project" value="TreeGrafter"/>
</dbReference>
<feature type="region of interest" description="Disordered" evidence="1">
    <location>
        <begin position="1018"/>
        <end position="1045"/>
    </location>
</feature>
<evidence type="ECO:0000256" key="2">
    <source>
        <dbReference type="SAM" id="Phobius"/>
    </source>
</evidence>
<proteinExistence type="predicted"/>
<sequence length="1045" mass="113425">MSGFNLSALAVRERGVTLFLIIGIIISGAFAYMNLGRAEDPNFTVKVLTVSAAWPGASAQEMQDLVADPLEKRLQELRWYDRVETFTRPGLALMTLTLRDTIPPAEVPEQFYQARKKLGDEAHNLPQGALGPFVNDEYSDVVFAIYAIEGEGLPERLLLRQAETVRQRLLHVPGVRKVDISGERPEKIFVNFSYARLANLGVGASDIFAALQRQNAVTAAGSVETSGPQVFIRLDGALDDLQKIRDTPIVAGGRVLKLSDLAEVERGYEDPPTYLIRHNGKPALLLNVVMQERYDGLKLGLALEAAEKSFGADLPVGVALAKVTDQTVNIRESIGEFMLKFFVALGVVMIVCLISLGWRVGIVVAAAVPLTLAAVLLIMLGTGRFFDRITLGALILSLGLLVDDAIIAIEIMVVKLEEGFDRVSAASYAWAHTAAPMLAGTLVTIIGFTPVGFAKSTAGEYAGNIFWIVGFSLIASWIVAVVFTPYLGVKMLPDIKRIEGAYQHIYATPGYNRFRRLVAWSVRRKFRVAGAVAALFVASIVGMGSVRKQFFPQSDRPEVFAEIQMPEGSSIEATAAAAGRVEDWLRRQPEAKVVTSYVGGGAPRFWLAYNPELPDPSFAKIITLTASEADRDALKLRLRERIADGLAPEARLRVTQLVFGPYSHFPLAFRLMGPDADTLRGIARQVADVMRANPNTRDVNVDWGERTPTAHFRLDQSRLQLLGLTPAEAATQLQALLTGAPVTQVREDIRTVDLIARASGAERLDPARLADMTIANRDGRLIPVSQIGEVEIRPEDPILRRRDRVPTITLQSDIDERLQPPQVAAEIDAALQPLIAALPPGYRIETGGNTEESAKANAALVPVFPIMLGLIMVVLIVQVRTFAAMFMVLLTAPLGLVGVVPTLLVFDQPFGFNGILGLIGLSGILMRNTLILIGQIHANEADGLDPFHAVVEATVQRARPVALTALAAVLAFTPLTASVFWGSLAYTLIGGTAAGTLLVLVFLPALYAIWFKVRPPRGEDPATTQAPEHDGGDREHIKTPEPAPV</sequence>